<evidence type="ECO:0000256" key="12">
    <source>
        <dbReference type="PROSITE-ProRule" id="PRU00309"/>
    </source>
</evidence>
<organism evidence="16 17">
    <name type="scientific">Tigriopus californicus</name>
    <name type="common">Marine copepod</name>
    <dbReference type="NCBI Taxonomy" id="6832"/>
    <lineage>
        <taxon>Eukaryota</taxon>
        <taxon>Metazoa</taxon>
        <taxon>Ecdysozoa</taxon>
        <taxon>Arthropoda</taxon>
        <taxon>Crustacea</taxon>
        <taxon>Multicrustacea</taxon>
        <taxon>Hexanauplia</taxon>
        <taxon>Copepoda</taxon>
        <taxon>Harpacticoida</taxon>
        <taxon>Harpacticidae</taxon>
        <taxon>Tigriopus</taxon>
    </lineage>
</organism>
<feature type="compositionally biased region" description="Pro residues" evidence="13">
    <location>
        <begin position="885"/>
        <end position="899"/>
    </location>
</feature>
<feature type="region of interest" description="Disordered" evidence="13">
    <location>
        <begin position="882"/>
        <end position="912"/>
    </location>
</feature>
<dbReference type="Gene3D" id="1.10.10.10">
    <property type="entry name" value="Winged helix-like DNA-binding domain superfamily/Winged helix DNA-binding domain"/>
    <property type="match status" value="1"/>
</dbReference>
<dbReference type="InterPro" id="IPR013087">
    <property type="entry name" value="Znf_C2H2_type"/>
</dbReference>
<dbReference type="PROSITE" id="PS50950">
    <property type="entry name" value="ZF_THAP"/>
    <property type="match status" value="1"/>
</dbReference>
<comment type="catalytic activity">
    <reaction evidence="11">
        <text>guanosine 3',5'-bis(diphosphate) + H2O = GDP + diphosphate + H(+)</text>
        <dbReference type="Rhea" id="RHEA:14253"/>
        <dbReference type="ChEBI" id="CHEBI:15377"/>
        <dbReference type="ChEBI" id="CHEBI:15378"/>
        <dbReference type="ChEBI" id="CHEBI:33019"/>
        <dbReference type="ChEBI" id="CHEBI:58189"/>
        <dbReference type="ChEBI" id="CHEBI:77828"/>
        <dbReference type="EC" id="3.1.7.2"/>
    </reaction>
</comment>
<dbReference type="SMART" id="SM00692">
    <property type="entry name" value="DM3"/>
    <property type="match status" value="1"/>
</dbReference>
<dbReference type="Pfam" id="PF05485">
    <property type="entry name" value="THAP"/>
    <property type="match status" value="1"/>
</dbReference>
<dbReference type="SMART" id="SM00355">
    <property type="entry name" value="ZnF_C2H2"/>
    <property type="match status" value="7"/>
</dbReference>
<dbReference type="GO" id="GO:0008893">
    <property type="term" value="F:guanosine-3',5'-bis(diphosphate) 3'-diphosphatase activity"/>
    <property type="evidence" value="ECO:0007669"/>
    <property type="project" value="UniProtKB-EC"/>
</dbReference>
<evidence type="ECO:0000256" key="7">
    <source>
        <dbReference type="ARBA" id="ARBA00038354"/>
    </source>
</evidence>
<evidence type="ECO:0000256" key="3">
    <source>
        <dbReference type="ARBA" id="ARBA00022833"/>
    </source>
</evidence>
<dbReference type="PANTHER" id="PTHR46246:SF1">
    <property type="entry name" value="GUANOSINE-3',5'-BIS(DIPHOSPHATE) 3'-PYROPHOSPHOHYDROLASE MESH1"/>
    <property type="match status" value="1"/>
</dbReference>
<evidence type="ECO:0000256" key="2">
    <source>
        <dbReference type="ARBA" id="ARBA00022771"/>
    </source>
</evidence>
<dbReference type="SMART" id="SM00471">
    <property type="entry name" value="HDc"/>
    <property type="match status" value="1"/>
</dbReference>
<dbReference type="Pfam" id="PF04695">
    <property type="entry name" value="Pex14_N"/>
    <property type="match status" value="1"/>
</dbReference>
<evidence type="ECO:0000256" key="9">
    <source>
        <dbReference type="ARBA" id="ARBA00041464"/>
    </source>
</evidence>
<evidence type="ECO:0000256" key="6">
    <source>
        <dbReference type="ARBA" id="ARBA00037781"/>
    </source>
</evidence>
<keyword evidence="4 12" id="KW-0238">DNA-binding</keyword>
<dbReference type="InterPro" id="IPR052194">
    <property type="entry name" value="MESH1"/>
</dbReference>
<dbReference type="InterPro" id="IPR036388">
    <property type="entry name" value="WH-like_DNA-bd_sf"/>
</dbReference>
<dbReference type="Gene3D" id="1.10.3210.10">
    <property type="entry name" value="Hypothetical protein af1432"/>
    <property type="match status" value="1"/>
</dbReference>
<dbReference type="CDD" id="cd00077">
    <property type="entry name" value="HDc"/>
    <property type="match status" value="1"/>
</dbReference>
<dbReference type="AlphaFoldDB" id="A0A553PPP8"/>
<dbReference type="InterPro" id="IPR003607">
    <property type="entry name" value="HD/PDEase_dom"/>
</dbReference>
<evidence type="ECO:0000256" key="13">
    <source>
        <dbReference type="SAM" id="MobiDB-lite"/>
    </source>
</evidence>
<dbReference type="STRING" id="6832.A0A553PPP8"/>
<feature type="domain" description="THAP-type" evidence="14">
    <location>
        <begin position="65"/>
        <end position="150"/>
    </location>
</feature>
<feature type="domain" description="HD" evidence="15">
    <location>
        <begin position="722"/>
        <end position="817"/>
    </location>
</feature>
<dbReference type="PROSITE" id="PS51831">
    <property type="entry name" value="HD"/>
    <property type="match status" value="1"/>
</dbReference>
<protein>
    <recommendedName>
        <fullName evidence="8">Guanosine-3',5'-bis(diphosphate) 3'-pyrophosphohydrolase MESH1</fullName>
        <ecNumber evidence="5">3.1.7.2</ecNumber>
    </recommendedName>
    <alternativeName>
        <fullName evidence="9">Metazoan SpoT homolog 1</fullName>
    </alternativeName>
    <alternativeName>
        <fullName evidence="10">Penta-phosphate guanosine-3'-pyrophosphohydrolase</fullName>
    </alternativeName>
</protein>
<dbReference type="SMART" id="SM00980">
    <property type="entry name" value="THAP"/>
    <property type="match status" value="1"/>
</dbReference>
<evidence type="ECO:0000313" key="16">
    <source>
        <dbReference type="EMBL" id="TRY79653.1"/>
    </source>
</evidence>
<dbReference type="Pfam" id="PF13328">
    <property type="entry name" value="HD_4"/>
    <property type="match status" value="1"/>
</dbReference>
<dbReference type="SUPFAM" id="SSF109604">
    <property type="entry name" value="HD-domain/PDEase-like"/>
    <property type="match status" value="1"/>
</dbReference>
<dbReference type="InterPro" id="IPR006674">
    <property type="entry name" value="HD_domain"/>
</dbReference>
<reference evidence="16 17" key="1">
    <citation type="journal article" date="2018" name="Nat. Ecol. Evol.">
        <title>Genomic signatures of mitonuclear coevolution across populations of Tigriopus californicus.</title>
        <authorList>
            <person name="Barreto F.S."/>
            <person name="Watson E.T."/>
            <person name="Lima T.G."/>
            <person name="Willett C.S."/>
            <person name="Edmands S."/>
            <person name="Li W."/>
            <person name="Burton R.S."/>
        </authorList>
    </citation>
    <scope>NUCLEOTIDE SEQUENCE [LARGE SCALE GENOMIC DNA]</scope>
    <source>
        <strain evidence="16 17">San Diego</strain>
    </source>
</reference>
<dbReference type="InterPro" id="IPR006612">
    <property type="entry name" value="THAP_Znf"/>
</dbReference>
<dbReference type="SUPFAM" id="SSF57716">
    <property type="entry name" value="Glucocorticoid receptor-like (DNA-binding domain)"/>
    <property type="match status" value="1"/>
</dbReference>
<dbReference type="EC" id="3.1.7.2" evidence="5"/>
<evidence type="ECO:0000259" key="15">
    <source>
        <dbReference type="PROSITE" id="PS51831"/>
    </source>
</evidence>
<comment type="similarity">
    <text evidence="7">Belongs to the MESH1 family.</text>
</comment>
<proteinExistence type="inferred from homology"/>
<keyword evidence="1" id="KW-0479">Metal-binding</keyword>
<keyword evidence="2 12" id="KW-0863">Zinc-finger</keyword>
<dbReference type="GO" id="GO:0008270">
    <property type="term" value="F:zinc ion binding"/>
    <property type="evidence" value="ECO:0007669"/>
    <property type="project" value="UniProtKB-KW"/>
</dbReference>
<evidence type="ECO:0000256" key="1">
    <source>
        <dbReference type="ARBA" id="ARBA00022723"/>
    </source>
</evidence>
<feature type="region of interest" description="Disordered" evidence="13">
    <location>
        <begin position="1032"/>
        <end position="1087"/>
    </location>
</feature>
<evidence type="ECO:0000256" key="10">
    <source>
        <dbReference type="ARBA" id="ARBA00041770"/>
    </source>
</evidence>
<sequence>MDEYDDISEISSSHHAKVTPPPSSYLEPMVTEDLENGELIIDIDDKTQIVPLPFADFWLLNNSNMVSSCAVPRCKVSEGEAAFKFPQDPTLRRQWCVAIKRQNKYRRLWTPSSEHYRVCQKHFLPESIGVKSLFGQERKYLLAGSIPCLNIPGRNTSMTRTEPSRRHIRYVQRAKHRTPKQNQDKTQPVRKTAEYHVNRDLFLGTDNMPTSSSTAISSAQALRTSTAMTTENSPRVSTYTIGVARPTISSVSSMVNVGGRSMVLSSGLRGAPMSISLAKSTGPNARYQTQPQITLAPKITKPTFGVTGQERELALNNFEEFDCHGIAVFIHKGPSLSVYMSCPVCKVMCTKSSLSWHLQRAHGVAYIACSGVHCVNFRCKIEEYSAHIAQEHSQAVCEVCEVDFHVDDYAQHIVRHDLHARTDTILMPKALQAKMKLRPPLSIDSNAFSQLNMEYVNINFRSRPRPAAILLHGDIVLIDGIKYLIKDFIPFLECPICDKLVAIHVLGVHVKVDHDIEKIRCPAQVCRVPLETDESLLTHLMSEHGAFTCKSCQRLVFLHEVKTHVKSKCQMIPQTRAVPKAITANRWAGKNENNRLMVKCEYCLIDIPETKYRPHMQNNHMPRITCGICHEVYKRNEFWAHIQNDHKGRTSVGEGCIICGESVPKMRDHLRVEHDLSLEAAKIVTKNFYGAMLDHIRILEAADFAARKHTDQRRLDSMETPYINHPLGVAWILAKEGGVDDTDTLIGAILHDTVEDTDTTFQEIEHHFGPKLRGIVNEVSDDKSLPYEERKRLQIVHAQTCSREAKLIKLADKLYNLRDLERETPQGWTESRKAKYFVWSSNVDTAVKFLENAKVANSSEDVKRQFLGKKGLTEAEIDLAFQKARPPPPPPPLPPPPASPMALPSQSIPPPSNGYPSQMALVPAYTGWQRFRDIANLLFLLIGTGYGIKYLWQKYVKHWLYEETRPKISPQEELLNSQRELMSLMKSLNESVQQLTQWTRDQGRTKPSDEISVTRDILTELKRDVQSVKGLMLSPSRFPSNPQIDPPKIPQWQLEDTIRTNGTLKEPDLVQDQSSEQDVVDPKQNGA</sequence>
<evidence type="ECO:0000259" key="14">
    <source>
        <dbReference type="PROSITE" id="PS50950"/>
    </source>
</evidence>
<dbReference type="EMBL" id="VCGU01000002">
    <property type="protein sequence ID" value="TRY79653.1"/>
    <property type="molecule type" value="Genomic_DNA"/>
</dbReference>
<gene>
    <name evidence="16" type="ORF">TCAL_06580</name>
</gene>
<dbReference type="PANTHER" id="PTHR46246">
    <property type="entry name" value="GUANOSINE-3',5'-BIS(DIPHOSPHATE) 3'-PYROPHOSPHOHYDROLASE MESH1"/>
    <property type="match status" value="1"/>
</dbReference>
<evidence type="ECO:0000256" key="11">
    <source>
        <dbReference type="ARBA" id="ARBA00047968"/>
    </source>
</evidence>
<name>A0A553PPP8_TIGCA</name>
<dbReference type="GO" id="GO:0003677">
    <property type="term" value="F:DNA binding"/>
    <property type="evidence" value="ECO:0007669"/>
    <property type="project" value="UniProtKB-UniRule"/>
</dbReference>
<keyword evidence="17" id="KW-1185">Reference proteome</keyword>
<comment type="caution">
    <text evidence="16">The sequence shown here is derived from an EMBL/GenBank/DDBJ whole genome shotgun (WGS) entry which is preliminary data.</text>
</comment>
<feature type="region of interest" description="Disordered" evidence="13">
    <location>
        <begin position="1"/>
        <end position="26"/>
    </location>
</feature>
<dbReference type="Proteomes" id="UP000318571">
    <property type="component" value="Chromosome 6"/>
</dbReference>
<evidence type="ECO:0000256" key="4">
    <source>
        <dbReference type="ARBA" id="ARBA00023125"/>
    </source>
</evidence>
<evidence type="ECO:0000256" key="5">
    <source>
        <dbReference type="ARBA" id="ARBA00024387"/>
    </source>
</evidence>
<evidence type="ECO:0000256" key="8">
    <source>
        <dbReference type="ARBA" id="ARBA00040793"/>
    </source>
</evidence>
<comment type="function">
    <text evidence="6">ppGpp hydrolyzing enzyme involved in starvation response.</text>
</comment>
<dbReference type="InterPro" id="IPR006785">
    <property type="entry name" value="Pex14_N"/>
</dbReference>
<accession>A0A553PPP8</accession>
<evidence type="ECO:0000313" key="17">
    <source>
        <dbReference type="Proteomes" id="UP000318571"/>
    </source>
</evidence>
<keyword evidence="3" id="KW-0862">Zinc</keyword>